<dbReference type="SUPFAM" id="SSF56219">
    <property type="entry name" value="DNase I-like"/>
    <property type="match status" value="1"/>
</dbReference>
<dbReference type="GO" id="GO:0003677">
    <property type="term" value="F:DNA binding"/>
    <property type="evidence" value="ECO:0007669"/>
    <property type="project" value="InterPro"/>
</dbReference>
<feature type="region of interest" description="Disordered" evidence="1">
    <location>
        <begin position="32"/>
        <end position="52"/>
    </location>
</feature>
<protein>
    <submittedName>
        <fullName evidence="2">Exodeoxyribonuclease III</fullName>
        <ecNumber evidence="2">3.1.11.2</ecNumber>
    </submittedName>
</protein>
<dbReference type="GO" id="GO:0004519">
    <property type="term" value="F:endonuclease activity"/>
    <property type="evidence" value="ECO:0007669"/>
    <property type="project" value="InterPro"/>
</dbReference>
<dbReference type="InterPro" id="IPR036691">
    <property type="entry name" value="Endo/exonu/phosph_ase_sf"/>
</dbReference>
<dbReference type="Gene3D" id="3.60.10.10">
    <property type="entry name" value="Endonuclease/exonuclease/phosphatase"/>
    <property type="match status" value="1"/>
</dbReference>
<dbReference type="InterPro" id="IPR037493">
    <property type="entry name" value="ExoIII-like"/>
</dbReference>
<gene>
    <name evidence="2" type="primary">xthA_7</name>
    <name evidence="2" type="ORF">SDC9_199632</name>
</gene>
<dbReference type="PANTHER" id="PTHR43250:SF2">
    <property type="entry name" value="EXODEOXYRIBONUCLEASE III"/>
    <property type="match status" value="1"/>
</dbReference>
<accession>A0A645ILJ7</accession>
<dbReference type="InterPro" id="IPR020848">
    <property type="entry name" value="AP_endonuclease_F1_CS"/>
</dbReference>
<evidence type="ECO:0000256" key="1">
    <source>
        <dbReference type="SAM" id="MobiDB-lite"/>
    </source>
</evidence>
<sequence length="52" mass="5770">MLGFQKNRGLRIDHILLSAPLAGRCLAAGIDREMRKRERPSDHAPVTADISD</sequence>
<proteinExistence type="predicted"/>
<organism evidence="2">
    <name type="scientific">bioreactor metagenome</name>
    <dbReference type="NCBI Taxonomy" id="1076179"/>
    <lineage>
        <taxon>unclassified sequences</taxon>
        <taxon>metagenomes</taxon>
        <taxon>ecological metagenomes</taxon>
    </lineage>
</organism>
<evidence type="ECO:0000313" key="2">
    <source>
        <dbReference type="EMBL" id="MPN51980.1"/>
    </source>
</evidence>
<dbReference type="GO" id="GO:0006281">
    <property type="term" value="P:DNA repair"/>
    <property type="evidence" value="ECO:0007669"/>
    <property type="project" value="InterPro"/>
</dbReference>
<keyword evidence="2" id="KW-0378">Hydrolase</keyword>
<dbReference type="EMBL" id="VSSQ01117637">
    <property type="protein sequence ID" value="MPN51980.1"/>
    <property type="molecule type" value="Genomic_DNA"/>
</dbReference>
<feature type="compositionally biased region" description="Basic and acidic residues" evidence="1">
    <location>
        <begin position="32"/>
        <end position="42"/>
    </location>
</feature>
<dbReference type="GO" id="GO:0008311">
    <property type="term" value="F:double-stranded DNA 3'-5' DNA exonuclease activity"/>
    <property type="evidence" value="ECO:0007669"/>
    <property type="project" value="UniProtKB-EC"/>
</dbReference>
<dbReference type="PANTHER" id="PTHR43250">
    <property type="entry name" value="EXODEOXYRIBONUCLEASE III"/>
    <property type="match status" value="1"/>
</dbReference>
<reference evidence="2" key="1">
    <citation type="submission" date="2019-08" db="EMBL/GenBank/DDBJ databases">
        <authorList>
            <person name="Kucharzyk K."/>
            <person name="Murdoch R.W."/>
            <person name="Higgins S."/>
            <person name="Loffler F."/>
        </authorList>
    </citation>
    <scope>NUCLEOTIDE SEQUENCE</scope>
</reference>
<dbReference type="EC" id="3.1.11.2" evidence="2"/>
<dbReference type="AlphaFoldDB" id="A0A645ILJ7"/>
<name>A0A645ILJ7_9ZZZZ</name>
<dbReference type="PROSITE" id="PS00728">
    <property type="entry name" value="AP_NUCLEASE_F1_3"/>
    <property type="match status" value="1"/>
</dbReference>
<comment type="caution">
    <text evidence="2">The sequence shown here is derived from an EMBL/GenBank/DDBJ whole genome shotgun (WGS) entry which is preliminary data.</text>
</comment>